<dbReference type="GO" id="GO:0005886">
    <property type="term" value="C:plasma membrane"/>
    <property type="evidence" value="ECO:0007669"/>
    <property type="project" value="UniProtKB-SubCell"/>
</dbReference>
<evidence type="ECO:0000256" key="3">
    <source>
        <dbReference type="ARBA" id="ARBA00022622"/>
    </source>
</evidence>
<dbReference type="OrthoDB" id="5329488at2759"/>
<evidence type="ECO:0000256" key="7">
    <source>
        <dbReference type="ARBA" id="ARBA00023288"/>
    </source>
</evidence>
<name>A0A0F4GVZ6_9PEZI</name>
<evidence type="ECO:0000256" key="1">
    <source>
        <dbReference type="ARBA" id="ARBA00004609"/>
    </source>
</evidence>
<dbReference type="CDD" id="cd21176">
    <property type="entry name" value="LPMO_auxiliary-like"/>
    <property type="match status" value="1"/>
</dbReference>
<evidence type="ECO:0000259" key="9">
    <source>
        <dbReference type="Pfam" id="PF20238"/>
    </source>
</evidence>
<comment type="caution">
    <text evidence="10">The sequence shown here is derived from an EMBL/GenBank/DDBJ whole genome shotgun (WGS) entry which is preliminary data.</text>
</comment>
<evidence type="ECO:0000256" key="2">
    <source>
        <dbReference type="ARBA" id="ARBA00022475"/>
    </source>
</evidence>
<keyword evidence="7" id="KW-0449">Lipoprotein</keyword>
<dbReference type="EMBL" id="LAFY01000323">
    <property type="protein sequence ID" value="KJY00396.1"/>
    <property type="molecule type" value="Genomic_DNA"/>
</dbReference>
<evidence type="ECO:0000256" key="4">
    <source>
        <dbReference type="ARBA" id="ARBA00022729"/>
    </source>
</evidence>
<keyword evidence="4 8" id="KW-0732">Signal</keyword>
<feature type="chain" id="PRO_5002469264" description="Copper acquisition factor BIM1-like domain-containing protein" evidence="8">
    <location>
        <begin position="20"/>
        <end position="246"/>
    </location>
</feature>
<feature type="domain" description="Copper acquisition factor BIM1-like" evidence="9">
    <location>
        <begin position="19"/>
        <end position="206"/>
    </location>
</feature>
<dbReference type="PANTHER" id="PTHR34992">
    <property type="entry name" value="HYPHAL ANASTAMOSIS-7 PROTEIN"/>
    <property type="match status" value="1"/>
</dbReference>
<keyword evidence="11" id="KW-1185">Reference proteome</keyword>
<organism evidence="10 11">
    <name type="scientific">Zymoseptoria brevis</name>
    <dbReference type="NCBI Taxonomy" id="1047168"/>
    <lineage>
        <taxon>Eukaryota</taxon>
        <taxon>Fungi</taxon>
        <taxon>Dikarya</taxon>
        <taxon>Ascomycota</taxon>
        <taxon>Pezizomycotina</taxon>
        <taxon>Dothideomycetes</taxon>
        <taxon>Dothideomycetidae</taxon>
        <taxon>Mycosphaerellales</taxon>
        <taxon>Mycosphaerellaceae</taxon>
        <taxon>Zymoseptoria</taxon>
    </lineage>
</organism>
<gene>
    <name evidence="10" type="ORF">TI39_contig331g00020</name>
</gene>
<keyword evidence="5" id="KW-0472">Membrane</keyword>
<keyword evidence="6" id="KW-0325">Glycoprotein</keyword>
<sequence length="246" mass="26617">MVGIGRLCAFAAAWSTAVAHTVITYPGWRGNNLHTNGTLPQFNPDTVGIDTYENGTHGFPFGMQWIYPCGGMPLTTNRTKWPVGGGALSFQPGWFPGHSKALVYVNIGITESNMQAPPNYSHPVVPPFQIVGPTNTYYNGQVCLPQVRMPANLSLQVGDNITIQVIETAQHGAALYSCVDVTLVEPEEISEDPAMEVTPQNCYNSTNIKFNKMFTTSDITSAGVTSYTTSTMILVSALTFSMISLL</sequence>
<proteinExistence type="predicted"/>
<dbReference type="Pfam" id="PF20238">
    <property type="entry name" value="BIM1-like_dom"/>
    <property type="match status" value="1"/>
</dbReference>
<reference evidence="10 11" key="1">
    <citation type="submission" date="2015-03" db="EMBL/GenBank/DDBJ databases">
        <title>RNA-seq based gene annotation and comparative genomics of four Zymoseptoria species reveal species-specific pathogenicity related genes and transposable element activity.</title>
        <authorList>
            <person name="Grandaubert J."/>
            <person name="Bhattacharyya A."/>
            <person name="Stukenbrock E.H."/>
        </authorList>
    </citation>
    <scope>NUCLEOTIDE SEQUENCE [LARGE SCALE GENOMIC DNA]</scope>
    <source>
        <strain evidence="10 11">Zb18110</strain>
    </source>
</reference>
<dbReference type="Proteomes" id="UP000033647">
    <property type="component" value="Unassembled WGS sequence"/>
</dbReference>
<comment type="subcellular location">
    <subcellularLocation>
        <location evidence="1">Cell membrane</location>
        <topology evidence="1">Lipid-anchor</topology>
        <topology evidence="1">GPI-anchor</topology>
    </subcellularLocation>
</comment>
<accession>A0A0F4GVZ6</accession>
<evidence type="ECO:0000313" key="11">
    <source>
        <dbReference type="Proteomes" id="UP000033647"/>
    </source>
</evidence>
<feature type="signal peptide" evidence="8">
    <location>
        <begin position="1"/>
        <end position="19"/>
    </location>
</feature>
<dbReference type="PANTHER" id="PTHR34992:SF10">
    <property type="entry name" value="COPPER ACQUISITION FACTOR BIM1-LIKE DOMAIN-CONTAINING PROTEIN"/>
    <property type="match status" value="1"/>
</dbReference>
<keyword evidence="3" id="KW-0336">GPI-anchor</keyword>
<dbReference type="InterPro" id="IPR046530">
    <property type="entry name" value="BIM1-like_dom"/>
</dbReference>
<dbReference type="InterPro" id="IPR046936">
    <property type="entry name" value="BIM1-like"/>
</dbReference>
<evidence type="ECO:0000313" key="10">
    <source>
        <dbReference type="EMBL" id="KJY00396.1"/>
    </source>
</evidence>
<protein>
    <recommendedName>
        <fullName evidence="9">Copper acquisition factor BIM1-like domain-containing protein</fullName>
    </recommendedName>
</protein>
<evidence type="ECO:0000256" key="6">
    <source>
        <dbReference type="ARBA" id="ARBA00023180"/>
    </source>
</evidence>
<dbReference type="GO" id="GO:0098552">
    <property type="term" value="C:side of membrane"/>
    <property type="evidence" value="ECO:0007669"/>
    <property type="project" value="UniProtKB-KW"/>
</dbReference>
<evidence type="ECO:0000256" key="5">
    <source>
        <dbReference type="ARBA" id="ARBA00023136"/>
    </source>
</evidence>
<keyword evidence="2" id="KW-1003">Cell membrane</keyword>
<evidence type="ECO:0000256" key="8">
    <source>
        <dbReference type="SAM" id="SignalP"/>
    </source>
</evidence>
<dbReference type="AlphaFoldDB" id="A0A0F4GVZ6"/>